<keyword evidence="2" id="KW-0808">Transferase</keyword>
<feature type="domain" description="Methyltransferase" evidence="1">
    <location>
        <begin position="46"/>
        <end position="144"/>
    </location>
</feature>
<proteinExistence type="predicted"/>
<evidence type="ECO:0000313" key="2">
    <source>
        <dbReference type="EMBL" id="CCG02852.1"/>
    </source>
</evidence>
<dbReference type="InterPro" id="IPR041698">
    <property type="entry name" value="Methyltransf_25"/>
</dbReference>
<dbReference type="SUPFAM" id="SSF53335">
    <property type="entry name" value="S-adenosyl-L-methionine-dependent methyltransferases"/>
    <property type="match status" value="1"/>
</dbReference>
<dbReference type="GO" id="GO:0032259">
    <property type="term" value="P:methylation"/>
    <property type="evidence" value="ECO:0007669"/>
    <property type="project" value="UniProtKB-KW"/>
</dbReference>
<dbReference type="KEGG" id="bsd:BLASA_1938"/>
<dbReference type="Pfam" id="PF13649">
    <property type="entry name" value="Methyltransf_25"/>
    <property type="match status" value="1"/>
</dbReference>
<dbReference type="GO" id="GO:0008168">
    <property type="term" value="F:methyltransferase activity"/>
    <property type="evidence" value="ECO:0007669"/>
    <property type="project" value="UniProtKB-KW"/>
</dbReference>
<dbReference type="EMBL" id="FO117623">
    <property type="protein sequence ID" value="CCG02852.1"/>
    <property type="molecule type" value="Genomic_DNA"/>
</dbReference>
<dbReference type="PANTHER" id="PTHR42912:SF93">
    <property type="entry name" value="N6-ADENOSINE-METHYLTRANSFERASE TMT1A"/>
    <property type="match status" value="1"/>
</dbReference>
<accession>H6RQX3</accession>
<dbReference type="AlphaFoldDB" id="H6RQX3"/>
<protein>
    <submittedName>
        <fullName evidence="2">Methyltransferase type 11</fullName>
    </submittedName>
</protein>
<evidence type="ECO:0000313" key="3">
    <source>
        <dbReference type="Proteomes" id="UP000007517"/>
    </source>
</evidence>
<evidence type="ECO:0000259" key="1">
    <source>
        <dbReference type="Pfam" id="PF13649"/>
    </source>
</evidence>
<gene>
    <name evidence="2" type="ordered locus">BLASA_1938</name>
</gene>
<dbReference type="eggNOG" id="COG2226">
    <property type="taxonomic scope" value="Bacteria"/>
</dbReference>
<dbReference type="Proteomes" id="UP000007517">
    <property type="component" value="Chromosome"/>
</dbReference>
<reference evidence="3" key="2">
    <citation type="submission" date="2012-02" db="EMBL/GenBank/DDBJ databases">
        <title>Complete genome sequence of Blastococcus saxobsidens strain DD2.</title>
        <authorList>
            <person name="Genoscope."/>
        </authorList>
    </citation>
    <scope>NUCLEOTIDE SEQUENCE [LARGE SCALE GENOMIC DNA]</scope>
    <source>
        <strain evidence="3">DD2</strain>
    </source>
</reference>
<keyword evidence="3" id="KW-1185">Reference proteome</keyword>
<dbReference type="InterPro" id="IPR050508">
    <property type="entry name" value="Methyltransf_Superfamily"/>
</dbReference>
<reference evidence="2 3" key="1">
    <citation type="journal article" date="2012" name="J. Bacteriol.">
        <title>Genome Sequence of Blastococcus saxobsidens DD2, a Stone-Inhabiting Bacterium.</title>
        <authorList>
            <person name="Chouaia B."/>
            <person name="Crotti E."/>
            <person name="Brusetti L."/>
            <person name="Daffonchio D."/>
            <person name="Essoussi I."/>
            <person name="Nouioui I."/>
            <person name="Sbissi I."/>
            <person name="Ghodhbane-Gtari F."/>
            <person name="Gtari M."/>
            <person name="Vacherie B."/>
            <person name="Barbe V."/>
            <person name="Medigue C."/>
            <person name="Gury J."/>
            <person name="Pujic P."/>
            <person name="Normand P."/>
        </authorList>
    </citation>
    <scope>NUCLEOTIDE SEQUENCE [LARGE SCALE GENOMIC DNA]</scope>
    <source>
        <strain evidence="2 3">DD2</strain>
    </source>
</reference>
<dbReference type="RefSeq" id="WP_014375735.1">
    <property type="nucleotide sequence ID" value="NC_016943.1"/>
</dbReference>
<sequence>MGDCDMLMNRIETALVDSRPRRALQRWYETPALLRLGGKLPPKARVLELGCGAGYGTELVLEQFGAEKVDAVDLDPQMVDRARRRVSGYGDRVRLVTGDVTDLRQALGAADGSYDAVFEFGILHHVEDWRAAVGEVARVLRPGGRFYFDEVTADALATRGYRWLFDHPTRDRFTAAGFIAELERQDLVVGQRWLTRVRGHYLLGVADRPAPSPG</sequence>
<dbReference type="HOGENOM" id="CLU_037990_10_3_11"/>
<name>H6RQX3_BLASD</name>
<dbReference type="OrthoDB" id="9810247at2"/>
<dbReference type="InterPro" id="IPR029063">
    <property type="entry name" value="SAM-dependent_MTases_sf"/>
</dbReference>
<organism evidence="2 3">
    <name type="scientific">Blastococcus saxobsidens (strain DD2)</name>
    <dbReference type="NCBI Taxonomy" id="1146883"/>
    <lineage>
        <taxon>Bacteria</taxon>
        <taxon>Bacillati</taxon>
        <taxon>Actinomycetota</taxon>
        <taxon>Actinomycetes</taxon>
        <taxon>Geodermatophilales</taxon>
        <taxon>Geodermatophilaceae</taxon>
        <taxon>Blastococcus</taxon>
    </lineage>
</organism>
<keyword evidence="2" id="KW-0489">Methyltransferase</keyword>
<dbReference type="STRING" id="1146883.BLASA_1938"/>
<dbReference type="Gene3D" id="3.40.50.150">
    <property type="entry name" value="Vaccinia Virus protein VP39"/>
    <property type="match status" value="1"/>
</dbReference>
<dbReference type="PANTHER" id="PTHR42912">
    <property type="entry name" value="METHYLTRANSFERASE"/>
    <property type="match status" value="1"/>
</dbReference>
<dbReference type="CDD" id="cd02440">
    <property type="entry name" value="AdoMet_MTases"/>
    <property type="match status" value="1"/>
</dbReference>